<comment type="caution">
    <text evidence="13">The sequence shown here is derived from an EMBL/GenBank/DDBJ whole genome shotgun (WGS) entry which is preliminary data.</text>
</comment>
<evidence type="ECO:0000256" key="6">
    <source>
        <dbReference type="ARBA" id="ARBA00023004"/>
    </source>
</evidence>
<keyword evidence="4" id="KW-0227">DNA damage</keyword>
<dbReference type="PANTHER" id="PTHR43286:SF1">
    <property type="entry name" value="ENDONUCLEASE III-LIKE PROTEIN 1"/>
    <property type="match status" value="1"/>
</dbReference>
<evidence type="ECO:0000256" key="5">
    <source>
        <dbReference type="ARBA" id="ARBA00022801"/>
    </source>
</evidence>
<dbReference type="GO" id="GO:0006285">
    <property type="term" value="P:base-excision repair, AP site formation"/>
    <property type="evidence" value="ECO:0007669"/>
    <property type="project" value="TreeGrafter"/>
</dbReference>
<evidence type="ECO:0000256" key="1">
    <source>
        <dbReference type="ARBA" id="ARBA00012720"/>
    </source>
</evidence>
<evidence type="ECO:0000256" key="2">
    <source>
        <dbReference type="ARBA" id="ARBA00022485"/>
    </source>
</evidence>
<dbReference type="Pfam" id="PF00730">
    <property type="entry name" value="HhH-GPD"/>
    <property type="match status" value="1"/>
</dbReference>
<dbReference type="InterPro" id="IPR023170">
    <property type="entry name" value="HhH_base_excis_C"/>
</dbReference>
<keyword evidence="3" id="KW-0479">Metal-binding</keyword>
<feature type="domain" description="HhH-GPD" evidence="12">
    <location>
        <begin position="162"/>
        <end position="295"/>
    </location>
</feature>
<dbReference type="GO" id="GO:0000703">
    <property type="term" value="F:oxidized pyrimidine nucleobase lesion DNA N-glycosylase activity"/>
    <property type="evidence" value="ECO:0007669"/>
    <property type="project" value="TreeGrafter"/>
</dbReference>
<dbReference type="AlphaFoldDB" id="A0AAD3CWM6"/>
<evidence type="ECO:0000313" key="14">
    <source>
        <dbReference type="Proteomes" id="UP001054902"/>
    </source>
</evidence>
<dbReference type="GO" id="GO:0006289">
    <property type="term" value="P:nucleotide-excision repair"/>
    <property type="evidence" value="ECO:0007669"/>
    <property type="project" value="TreeGrafter"/>
</dbReference>
<dbReference type="SMART" id="SM00478">
    <property type="entry name" value="ENDO3c"/>
    <property type="match status" value="1"/>
</dbReference>
<dbReference type="GO" id="GO:0140078">
    <property type="term" value="F:class I DNA-(apurinic or apyrimidinic site) endonuclease activity"/>
    <property type="evidence" value="ECO:0007669"/>
    <property type="project" value="UniProtKB-EC"/>
</dbReference>
<proteinExistence type="predicted"/>
<accession>A0AAD3CWM6</accession>
<keyword evidence="10" id="KW-0326">Glycosidase</keyword>
<name>A0AAD3CWM6_9STRA</name>
<keyword evidence="7" id="KW-0411">Iron-sulfur</keyword>
<evidence type="ECO:0000313" key="13">
    <source>
        <dbReference type="EMBL" id="GFH51944.1"/>
    </source>
</evidence>
<dbReference type="GO" id="GO:0005634">
    <property type="term" value="C:nucleus"/>
    <property type="evidence" value="ECO:0007669"/>
    <property type="project" value="TreeGrafter"/>
</dbReference>
<keyword evidence="5" id="KW-0378">Hydrolase</keyword>
<gene>
    <name evidence="13" type="ORF">CTEN210_08420</name>
</gene>
<dbReference type="InterPro" id="IPR011257">
    <property type="entry name" value="DNA_glycosylase"/>
</dbReference>
<dbReference type="SUPFAM" id="SSF48150">
    <property type="entry name" value="DNA-glycosylase"/>
    <property type="match status" value="1"/>
</dbReference>
<evidence type="ECO:0000259" key="12">
    <source>
        <dbReference type="SMART" id="SM00478"/>
    </source>
</evidence>
<feature type="compositionally biased region" description="Polar residues" evidence="11">
    <location>
        <begin position="74"/>
        <end position="83"/>
    </location>
</feature>
<dbReference type="GO" id="GO:0046872">
    <property type="term" value="F:metal ion binding"/>
    <property type="evidence" value="ECO:0007669"/>
    <property type="project" value="UniProtKB-KW"/>
</dbReference>
<dbReference type="Gene3D" id="1.10.1670.10">
    <property type="entry name" value="Helix-hairpin-Helix base-excision DNA repair enzymes (C-terminal)"/>
    <property type="match status" value="1"/>
</dbReference>
<evidence type="ECO:0000256" key="9">
    <source>
        <dbReference type="ARBA" id="ARBA00023239"/>
    </source>
</evidence>
<keyword evidence="2" id="KW-0004">4Fe-4S</keyword>
<evidence type="ECO:0000256" key="7">
    <source>
        <dbReference type="ARBA" id="ARBA00023014"/>
    </source>
</evidence>
<reference evidence="13 14" key="1">
    <citation type="journal article" date="2021" name="Sci. Rep.">
        <title>The genome of the diatom Chaetoceros tenuissimus carries an ancient integrated fragment of an extant virus.</title>
        <authorList>
            <person name="Hongo Y."/>
            <person name="Kimura K."/>
            <person name="Takaki Y."/>
            <person name="Yoshida Y."/>
            <person name="Baba S."/>
            <person name="Kobayashi G."/>
            <person name="Nagasaki K."/>
            <person name="Hano T."/>
            <person name="Tomaru Y."/>
        </authorList>
    </citation>
    <scope>NUCLEOTIDE SEQUENCE [LARGE SCALE GENOMIC DNA]</scope>
    <source>
        <strain evidence="13 14">NIES-3715</strain>
    </source>
</reference>
<sequence>MSNPNIDEAYIMSLTYREMQKLCKDRGLAANGNTNAIRERLLADNQQRLPETPKQKTRASRNEDGGVHTPELSVENSPSSNELTTPKRKTSKPKTSSSSRKRQKIVPGSLTPPKDWESIWSLVEELRADKSAPVDSDGGQELPETHLGEKVYRYQVLVALMLSSQTKDAVVGDAMRKLQKHGLTVENIDATDASTLNSLIYKVGFHNNKTKYLKQVAETLISKYDKDIPKTAAEMMELSGIGPKMAYIIENICFGTSSGIGVDTHMHRMFNDLRWVKSKTPEQTREQLEGWLPKDRQN</sequence>
<dbReference type="PANTHER" id="PTHR43286">
    <property type="entry name" value="ENDONUCLEASE III-LIKE PROTEIN 1"/>
    <property type="match status" value="1"/>
</dbReference>
<organism evidence="13 14">
    <name type="scientific">Chaetoceros tenuissimus</name>
    <dbReference type="NCBI Taxonomy" id="426638"/>
    <lineage>
        <taxon>Eukaryota</taxon>
        <taxon>Sar</taxon>
        <taxon>Stramenopiles</taxon>
        <taxon>Ochrophyta</taxon>
        <taxon>Bacillariophyta</taxon>
        <taxon>Coscinodiscophyceae</taxon>
        <taxon>Chaetocerotophycidae</taxon>
        <taxon>Chaetocerotales</taxon>
        <taxon>Chaetocerotaceae</taxon>
        <taxon>Chaetoceros</taxon>
    </lineage>
</organism>
<dbReference type="GO" id="GO:0051539">
    <property type="term" value="F:4 iron, 4 sulfur cluster binding"/>
    <property type="evidence" value="ECO:0007669"/>
    <property type="project" value="UniProtKB-KW"/>
</dbReference>
<dbReference type="EMBL" id="BLLK01000045">
    <property type="protein sequence ID" value="GFH51944.1"/>
    <property type="molecule type" value="Genomic_DNA"/>
</dbReference>
<dbReference type="FunFam" id="1.10.340.30:FF:000005">
    <property type="entry name" value="Endonuclease III-like protein 1"/>
    <property type="match status" value="1"/>
</dbReference>
<keyword evidence="8" id="KW-0234">DNA repair</keyword>
<keyword evidence="6" id="KW-0408">Iron</keyword>
<keyword evidence="9" id="KW-0456">Lyase</keyword>
<dbReference type="InterPro" id="IPR003265">
    <property type="entry name" value="HhH-GPD_domain"/>
</dbReference>
<dbReference type="Gene3D" id="1.10.340.30">
    <property type="entry name" value="Hypothetical protein, domain 2"/>
    <property type="match status" value="1"/>
</dbReference>
<keyword evidence="14" id="KW-1185">Reference proteome</keyword>
<evidence type="ECO:0000256" key="3">
    <source>
        <dbReference type="ARBA" id="ARBA00022723"/>
    </source>
</evidence>
<evidence type="ECO:0000256" key="11">
    <source>
        <dbReference type="SAM" id="MobiDB-lite"/>
    </source>
</evidence>
<evidence type="ECO:0000256" key="4">
    <source>
        <dbReference type="ARBA" id="ARBA00022763"/>
    </source>
</evidence>
<evidence type="ECO:0000256" key="10">
    <source>
        <dbReference type="ARBA" id="ARBA00023295"/>
    </source>
</evidence>
<dbReference type="CDD" id="cd00056">
    <property type="entry name" value="ENDO3c"/>
    <property type="match status" value="1"/>
</dbReference>
<dbReference type="Proteomes" id="UP001054902">
    <property type="component" value="Unassembled WGS sequence"/>
</dbReference>
<dbReference type="EC" id="4.2.99.18" evidence="1"/>
<evidence type="ECO:0000256" key="8">
    <source>
        <dbReference type="ARBA" id="ARBA00023204"/>
    </source>
</evidence>
<feature type="region of interest" description="Disordered" evidence="11">
    <location>
        <begin position="41"/>
        <end position="112"/>
    </location>
</feature>
<protein>
    <recommendedName>
        <fullName evidence="1">DNA-(apurinic or apyrimidinic site) lyase</fullName>
        <ecNumber evidence="1">4.2.99.18</ecNumber>
    </recommendedName>
</protein>